<protein>
    <submittedName>
        <fullName evidence="1">NACHT, LRR and PYD domains-containing protein 3-like</fullName>
    </submittedName>
</protein>
<dbReference type="AlphaFoldDB" id="A0A4D9DQP5"/>
<sequence>MFQPPASHLETCGFPPHSGICQVALAAAQGSRCHESNDGCSESFPRQSVQLLPFQSTRGTGRMQPLLGCNGAGKQTLCLLHSHGGRKCFEQGSHGKPPCVCSALCPLGGSRNTLSPALAHCPELGIFPWTLQLLMLEIVGSSGEGTGNCWPGLWGSRGQYRALRAFTGGMGRGRIANSCCPWWLQPPLLLLFIWEPAGREWASWCSALYIPSSPSVTAAQRSPSLASLLAVGFVTETAGEEQYSTILPARHPCSGSCRETPEGSLGVPAAGCSECRVNSGNRGNCATRGMFLRNTESGYLQGKRRGMVVSCQRLHPAFLKLSCRAGVVGIPQCEEGPPPQRCCRRVDRLQGR</sequence>
<reference evidence="1 2" key="1">
    <citation type="submission" date="2019-04" db="EMBL/GenBank/DDBJ databases">
        <title>Draft genome of the big-headed turtle Platysternon megacephalum.</title>
        <authorList>
            <person name="Gong S."/>
        </authorList>
    </citation>
    <scope>NUCLEOTIDE SEQUENCE [LARGE SCALE GENOMIC DNA]</scope>
    <source>
        <strain evidence="1">DO16091913</strain>
        <tissue evidence="1">Muscle</tissue>
    </source>
</reference>
<dbReference type="Proteomes" id="UP000297703">
    <property type="component" value="Unassembled WGS sequence"/>
</dbReference>
<dbReference type="EMBL" id="QXTE01000385">
    <property type="protein sequence ID" value="TFJ98581.1"/>
    <property type="molecule type" value="Genomic_DNA"/>
</dbReference>
<name>A0A4D9DQP5_9SAUR</name>
<evidence type="ECO:0000313" key="1">
    <source>
        <dbReference type="EMBL" id="TFJ98581.1"/>
    </source>
</evidence>
<keyword evidence="2" id="KW-1185">Reference proteome</keyword>
<accession>A0A4D9DQP5</accession>
<gene>
    <name evidence="1" type="ORF">DR999_PMT19497</name>
</gene>
<comment type="caution">
    <text evidence="1">The sequence shown here is derived from an EMBL/GenBank/DDBJ whole genome shotgun (WGS) entry which is preliminary data.</text>
</comment>
<organism evidence="1 2">
    <name type="scientific">Platysternon megacephalum</name>
    <name type="common">big-headed turtle</name>
    <dbReference type="NCBI Taxonomy" id="55544"/>
    <lineage>
        <taxon>Eukaryota</taxon>
        <taxon>Metazoa</taxon>
        <taxon>Chordata</taxon>
        <taxon>Craniata</taxon>
        <taxon>Vertebrata</taxon>
        <taxon>Euteleostomi</taxon>
        <taxon>Archelosauria</taxon>
        <taxon>Testudinata</taxon>
        <taxon>Testudines</taxon>
        <taxon>Cryptodira</taxon>
        <taxon>Durocryptodira</taxon>
        <taxon>Testudinoidea</taxon>
        <taxon>Platysternidae</taxon>
        <taxon>Platysternon</taxon>
    </lineage>
</organism>
<reference evidence="1 2" key="2">
    <citation type="submission" date="2019-04" db="EMBL/GenBank/DDBJ databases">
        <title>The genome sequence of big-headed turtle.</title>
        <authorList>
            <person name="Gong S."/>
        </authorList>
    </citation>
    <scope>NUCLEOTIDE SEQUENCE [LARGE SCALE GENOMIC DNA]</scope>
    <source>
        <strain evidence="1">DO16091913</strain>
        <tissue evidence="1">Muscle</tissue>
    </source>
</reference>
<evidence type="ECO:0000313" key="2">
    <source>
        <dbReference type="Proteomes" id="UP000297703"/>
    </source>
</evidence>
<proteinExistence type="predicted"/>